<dbReference type="Pfam" id="PF04892">
    <property type="entry name" value="VanZ"/>
    <property type="match status" value="1"/>
</dbReference>
<organism evidence="3 4">
    <name type="scientific">Halosegnis rubeus</name>
    <dbReference type="NCBI Taxonomy" id="2212850"/>
    <lineage>
        <taxon>Archaea</taxon>
        <taxon>Methanobacteriati</taxon>
        <taxon>Methanobacteriota</taxon>
        <taxon>Stenosarchaea group</taxon>
        <taxon>Halobacteria</taxon>
        <taxon>Halobacteriales</taxon>
        <taxon>Natronomonadaceae</taxon>
        <taxon>Halosegnis</taxon>
    </lineage>
</organism>
<dbReference type="NCBIfam" id="NF037970">
    <property type="entry name" value="vanZ_1"/>
    <property type="match status" value="1"/>
</dbReference>
<dbReference type="PANTHER" id="PTHR28008">
    <property type="entry name" value="DOMAIN PROTEIN, PUTATIVE (AFU_ORTHOLOGUE AFUA_3G10980)-RELATED"/>
    <property type="match status" value="1"/>
</dbReference>
<dbReference type="RefSeq" id="WP_152133952.1">
    <property type="nucleotide sequence ID" value="NZ_QKKZ01000002.1"/>
</dbReference>
<dbReference type="AlphaFoldDB" id="A0A5N5U7U5"/>
<feature type="domain" description="VanZ-like" evidence="2">
    <location>
        <begin position="50"/>
        <end position="115"/>
    </location>
</feature>
<keyword evidence="1" id="KW-0812">Transmembrane</keyword>
<dbReference type="Proteomes" id="UP000326865">
    <property type="component" value="Unassembled WGS sequence"/>
</dbReference>
<feature type="transmembrane region" description="Helical" evidence="1">
    <location>
        <begin position="41"/>
        <end position="58"/>
    </location>
</feature>
<comment type="caution">
    <text evidence="3">The sequence shown here is derived from an EMBL/GenBank/DDBJ whole genome shotgun (WGS) entry which is preliminary data.</text>
</comment>
<keyword evidence="4" id="KW-1185">Reference proteome</keyword>
<name>A0A5N5U7U5_9EURY</name>
<protein>
    <recommendedName>
        <fullName evidence="2">VanZ-like domain-containing protein</fullName>
    </recommendedName>
</protein>
<dbReference type="InterPro" id="IPR006976">
    <property type="entry name" value="VanZ-like"/>
</dbReference>
<reference evidence="3 4" key="1">
    <citation type="submission" date="2019-10" db="EMBL/GenBank/DDBJ databases">
        <title>Unraveling microbial dark matter from salterns through culturing: the case of the genus Halosegnis.</title>
        <authorList>
            <person name="Duran-Viseras A."/>
            <person name="Andrei A.-S."/>
            <person name="Vera-Gargallo B."/>
            <person name="Ghai R."/>
            <person name="Sanchez-Porro C."/>
            <person name="Ventosa A."/>
        </authorList>
    </citation>
    <scope>NUCLEOTIDE SEQUENCE [LARGE SCALE GENOMIC DNA]</scope>
    <source>
        <strain evidence="3 4">F18-79</strain>
    </source>
</reference>
<evidence type="ECO:0000313" key="3">
    <source>
        <dbReference type="EMBL" id="KAB7514710.1"/>
    </source>
</evidence>
<dbReference type="EMBL" id="QKKZ01000002">
    <property type="protein sequence ID" value="KAB7514710.1"/>
    <property type="molecule type" value="Genomic_DNA"/>
</dbReference>
<keyword evidence="1" id="KW-0472">Membrane</keyword>
<gene>
    <name evidence="3" type="ORF">DM867_06230</name>
</gene>
<sequence length="122" mass="12612">MTPRRRWLLVALVAGVILVASLLPAGGGPTPTLLGVGLDKWQHLGGYAVLAVALGYALRAGDRPRVEGLVLAFTVTAGYGVLIECLQLPLATRAFSLGDMLADALGAAVGTAVVSRFARFGR</sequence>
<accession>A0A5N5U7U5</accession>
<proteinExistence type="predicted"/>
<feature type="transmembrane region" description="Helical" evidence="1">
    <location>
        <begin position="70"/>
        <end position="89"/>
    </location>
</feature>
<dbReference type="PANTHER" id="PTHR28008:SF1">
    <property type="entry name" value="DOMAIN PROTEIN, PUTATIVE (AFU_ORTHOLOGUE AFUA_3G10980)-RELATED"/>
    <property type="match status" value="1"/>
</dbReference>
<feature type="transmembrane region" description="Helical" evidence="1">
    <location>
        <begin position="101"/>
        <end position="118"/>
    </location>
</feature>
<evidence type="ECO:0000313" key="4">
    <source>
        <dbReference type="Proteomes" id="UP000326865"/>
    </source>
</evidence>
<evidence type="ECO:0000259" key="2">
    <source>
        <dbReference type="Pfam" id="PF04892"/>
    </source>
</evidence>
<evidence type="ECO:0000256" key="1">
    <source>
        <dbReference type="SAM" id="Phobius"/>
    </source>
</evidence>
<keyword evidence="1" id="KW-1133">Transmembrane helix</keyword>